<feature type="compositionally biased region" description="Basic and acidic residues" evidence="4">
    <location>
        <begin position="819"/>
        <end position="830"/>
    </location>
</feature>
<sequence>MSFGFGGAQVRSGGGGQASQGQDLEQIDTEQLSFHAISGDDQLRLLPTPWPSESLPPPHASLLSVASSRGLVAAVGPDTLVIAKTESVRKAFAEKKTGGKTVSFTPEATISVPRVSQVAFSSNEACLVVVAEQGGGLAVYDTASITSGGKEPAFQVGTNGVGVRQLLPNPNPSSDWSHLFGIVLETGQLLLADLKARELVKNSSGNPVFHENVVSACWSRLGKQIVAGRNDGTAAQIDPQGNVKAEIPLPPRLPELSGGSAGQMALMSIYWLDTNDFLLIHTPATAPSGDGMTDDMPADSIFHLARRENPKSNDWTFQTIIDPAPGMPMGGRAPAHHFIQRLKDWPPHLDELLLSISTSSTDVGMLTKASAPLNSQTPVIGTFATTNPPDTHRAGMPLSEADGISDTSPIGMAIDLSSNALIQKPIPTDSEVAESPVPLPALYILNNEGILRIWYLVYNASIRAKLPFPDLIAAGGPRSLEQKKDTPATAPPSSSSTGPASPFGASMPPPPKQVTPLQPSSQPTFGAPSTPAFGGSTGLGSKASPWGAPPSATTGGGMGAAASPVAKASPAFGSSTPLAGASGFGQVGGIGQKASPWGAPAPTQQQQGSAFGGNASSQPFGGTAGPQSPFAKLGAAEQKSTSGASSFFGAGQVGSTFGSVGAAAQQKGPSASPFAAFGQKPAGPGVSGEPSFGSTATMGTGSSFGAGSTIGGPSLFGTPSQNGSMSFGRPSAPTSREETMMGEEEAGAAAKPATEQLKAVGGLFGNGFKLGSTFKGDGSGRDDLPKPKGTTGFDFLGGGFRNALDEAGKGEGEQPVTPVKKEPGTEEGPRLQDIPAASEATVSTTPASAPAKRDDDPLTYKPKRFAGDVPPVEPSPPDHEQAETKANKEVKQEDEEAPLAGSPPIDLGNEKFSEAAGSEDGQVPAGPEDEDDSWSEEEGEDDGEGAERDDEDQSADDEDEGEESDREVTDPKGLSAFEARLHPASPKRAQHQQPQQQQEEVESTTPATERKPGPLPSFTPAGLPKHNVNFAPPVQESPRSPSPVRAVTGPMQQKPSFGTFAKPSLVQHPSQTKPSLVQHPSQTSSASTLGKPSKAAQNAPQRIVVAPSKPAAERSASGLSPAEPPPPAGGQLDDEEDARVRELLESQPEPTLEVPSFLAHRDYVGLSAKEGLGGQIERVFRDVNSMIDTLGLNGHALKGFVDGQEELREVDEGRDVEGLEDERGWTLDEGGELARLMEVGIGARLDAGRLDDVVGMLGDVQGEEEEVARLKARAVELKRRIKTHSDPEHVASQHAAPLSTEAQAQQSELRQSVQRAQKLLGQVEEAMSLLRAELASATFATSRASSAIGGAAGPGVPTLEAVTNTILKMTAMIERKSGDIDVLESQIRHLPGGIAALPKLSEDYEDQLVAGLTGSKLLGTGSPRGTPVPSSSRRRMLANGDAPGMSGMLGGSRFRSTPPPFSSSPALRNGKSSLFSPEASRLGRSSVSGTPTRRKMVDVTQAEVKEYCEKAGRRKAVLGALRKGLEGAGVRVVGVER</sequence>
<organism evidence="6 7">
    <name type="scientific">Friedmanniomyces endolithicus</name>
    <dbReference type="NCBI Taxonomy" id="329885"/>
    <lineage>
        <taxon>Eukaryota</taxon>
        <taxon>Fungi</taxon>
        <taxon>Dikarya</taxon>
        <taxon>Ascomycota</taxon>
        <taxon>Pezizomycotina</taxon>
        <taxon>Dothideomycetes</taxon>
        <taxon>Dothideomycetidae</taxon>
        <taxon>Mycosphaerellales</taxon>
        <taxon>Teratosphaeriaceae</taxon>
        <taxon>Friedmanniomyces</taxon>
    </lineage>
</organism>
<evidence type="ECO:0000256" key="2">
    <source>
        <dbReference type="ARBA" id="ARBA00022448"/>
    </source>
</evidence>
<dbReference type="InterPro" id="IPR015943">
    <property type="entry name" value="WD40/YVTN_repeat-like_dom_sf"/>
</dbReference>
<keyword evidence="2" id="KW-0813">Transport</keyword>
<evidence type="ECO:0000313" key="7">
    <source>
        <dbReference type="Proteomes" id="UP000310066"/>
    </source>
</evidence>
<protein>
    <recommendedName>
        <fullName evidence="5">Nucleoporin Nup159/Nup146 N-terminal domain-containing protein</fullName>
    </recommendedName>
</protein>
<feature type="compositionally biased region" description="Polar residues" evidence="4">
    <location>
        <begin position="1067"/>
        <end position="1100"/>
    </location>
</feature>
<feature type="compositionally biased region" description="Gly residues" evidence="4">
    <location>
        <begin position="1"/>
        <end position="18"/>
    </location>
</feature>
<dbReference type="GO" id="GO:0005634">
    <property type="term" value="C:nucleus"/>
    <property type="evidence" value="ECO:0007669"/>
    <property type="project" value="UniProtKB-SubCell"/>
</dbReference>
<evidence type="ECO:0000313" key="6">
    <source>
        <dbReference type="EMBL" id="TKA44100.1"/>
    </source>
</evidence>
<feature type="compositionally biased region" description="Basic and acidic residues" evidence="4">
    <location>
        <begin position="803"/>
        <end position="812"/>
    </location>
</feature>
<accession>A0A4U0V5R9</accession>
<feature type="region of interest" description="Disordered" evidence="4">
    <location>
        <begin position="769"/>
        <end position="1134"/>
    </location>
</feature>
<comment type="subcellular location">
    <subcellularLocation>
        <location evidence="1">Nucleus</location>
    </subcellularLocation>
</comment>
<dbReference type="Pfam" id="PF16755">
    <property type="entry name" value="Beta-prop_NUP159_NUP214"/>
    <property type="match status" value="1"/>
</dbReference>
<feature type="domain" description="Nucleoporin Nup159/Nup146 N-terminal" evidence="5">
    <location>
        <begin position="56"/>
        <end position="451"/>
    </location>
</feature>
<evidence type="ECO:0000256" key="4">
    <source>
        <dbReference type="SAM" id="MobiDB-lite"/>
    </source>
</evidence>
<feature type="compositionally biased region" description="Polar residues" evidence="4">
    <location>
        <begin position="602"/>
        <end position="620"/>
    </location>
</feature>
<evidence type="ECO:0000256" key="3">
    <source>
        <dbReference type="ARBA" id="ARBA00023242"/>
    </source>
</evidence>
<feature type="compositionally biased region" description="Low complexity" evidence="4">
    <location>
        <begin position="560"/>
        <end position="571"/>
    </location>
</feature>
<dbReference type="Proteomes" id="UP000310066">
    <property type="component" value="Unassembled WGS sequence"/>
</dbReference>
<evidence type="ECO:0000259" key="5">
    <source>
        <dbReference type="Pfam" id="PF16755"/>
    </source>
</evidence>
<name>A0A4U0V5R9_9PEZI</name>
<dbReference type="SUPFAM" id="SSF117289">
    <property type="entry name" value="Nucleoporin domain"/>
    <property type="match status" value="1"/>
</dbReference>
<feature type="compositionally biased region" description="Acidic residues" evidence="4">
    <location>
        <begin position="927"/>
        <end position="965"/>
    </location>
</feature>
<feature type="region of interest" description="Disordered" evidence="4">
    <location>
        <begin position="587"/>
        <end position="754"/>
    </location>
</feature>
<dbReference type="OrthoDB" id="248320at2759"/>
<feature type="region of interest" description="Disordered" evidence="4">
    <location>
        <begin position="477"/>
        <end position="571"/>
    </location>
</feature>
<dbReference type="InterPro" id="IPR039462">
    <property type="entry name" value="Nup159/Nup146_N"/>
</dbReference>
<gene>
    <name evidence="6" type="ORF">B0A54_04866</name>
</gene>
<dbReference type="STRING" id="329885.A0A4U0V5R9"/>
<dbReference type="Gene3D" id="2.130.10.10">
    <property type="entry name" value="YVTN repeat-like/Quinoprotein amine dehydrogenase"/>
    <property type="match status" value="1"/>
</dbReference>
<feature type="region of interest" description="Disordered" evidence="4">
    <location>
        <begin position="1"/>
        <end position="23"/>
    </location>
</feature>
<evidence type="ECO:0000256" key="1">
    <source>
        <dbReference type="ARBA" id="ARBA00004123"/>
    </source>
</evidence>
<dbReference type="EMBL" id="NAJP01000016">
    <property type="protein sequence ID" value="TKA44100.1"/>
    <property type="molecule type" value="Genomic_DNA"/>
</dbReference>
<reference evidence="6 7" key="1">
    <citation type="submission" date="2017-03" db="EMBL/GenBank/DDBJ databases">
        <title>Genomes of endolithic fungi from Antarctica.</title>
        <authorList>
            <person name="Coleine C."/>
            <person name="Masonjones S."/>
            <person name="Stajich J.E."/>
        </authorList>
    </citation>
    <scope>NUCLEOTIDE SEQUENCE [LARGE SCALE GENOMIC DNA]</scope>
    <source>
        <strain evidence="6 7">CCFEE 5311</strain>
    </source>
</reference>
<feature type="region of interest" description="Disordered" evidence="4">
    <location>
        <begin position="1455"/>
        <end position="1494"/>
    </location>
</feature>
<feature type="compositionally biased region" description="Low complexity" evidence="4">
    <location>
        <begin position="835"/>
        <end position="850"/>
    </location>
</feature>
<proteinExistence type="predicted"/>
<comment type="caution">
    <text evidence="6">The sequence shown here is derived from an EMBL/GenBank/DDBJ whole genome shotgun (WGS) entry which is preliminary data.</text>
</comment>
<feature type="compositionally biased region" description="Basic and acidic residues" evidence="4">
    <location>
        <begin position="876"/>
        <end position="891"/>
    </location>
</feature>
<keyword evidence="3" id="KW-0539">Nucleus</keyword>
<feature type="compositionally biased region" description="Polar residues" evidence="4">
    <location>
        <begin position="692"/>
        <end position="701"/>
    </location>
</feature>
<feature type="region of interest" description="Disordered" evidence="4">
    <location>
        <begin position="1415"/>
        <end position="1439"/>
    </location>
</feature>
<feature type="compositionally biased region" description="Low complexity" evidence="4">
    <location>
        <begin position="487"/>
        <end position="502"/>
    </location>
</feature>